<dbReference type="AlphaFoldDB" id="A0A552G6M3"/>
<dbReference type="PANTHER" id="PTHR12110">
    <property type="entry name" value="HYDROXYPYRUVATE ISOMERASE"/>
    <property type="match status" value="1"/>
</dbReference>
<feature type="domain" description="Xylose isomerase-like TIM barrel" evidence="1">
    <location>
        <begin position="39"/>
        <end position="299"/>
    </location>
</feature>
<dbReference type="EMBL" id="SFBE01000021">
    <property type="protein sequence ID" value="TRU54622.1"/>
    <property type="molecule type" value="Genomic_DNA"/>
</dbReference>
<name>A0A552G6M3_MICAE</name>
<dbReference type="InterPro" id="IPR050312">
    <property type="entry name" value="IolE/XylAMocC-like"/>
</dbReference>
<comment type="caution">
    <text evidence="2">The sequence shown here is derived from an EMBL/GenBank/DDBJ whole genome shotgun (WGS) entry which is preliminary data.</text>
</comment>
<evidence type="ECO:0000313" key="3">
    <source>
        <dbReference type="Proteomes" id="UP000316958"/>
    </source>
</evidence>
<reference evidence="2 3" key="1">
    <citation type="submission" date="2019-01" db="EMBL/GenBank/DDBJ databases">
        <title>Coherence of Microcystis species and biogeography revealed through population genomics.</title>
        <authorList>
            <person name="Perez-Carrascal O.M."/>
            <person name="Terrat Y."/>
            <person name="Giani A."/>
            <person name="Fortin N."/>
            <person name="Tromas N."/>
            <person name="Shapiro B.J."/>
        </authorList>
    </citation>
    <scope>NUCLEOTIDE SEQUENCE [LARGE SCALE GENOMIC DNA]</scope>
    <source>
        <strain evidence="2">Ma_QC_Ch_20071001_S25D</strain>
    </source>
</reference>
<dbReference type="InterPro" id="IPR013022">
    <property type="entry name" value="Xyl_isomerase-like_TIM-brl"/>
</dbReference>
<organism evidence="2 3">
    <name type="scientific">Microcystis aeruginosa Ma_QC_Ch_20071001_S25D</name>
    <dbReference type="NCBI Taxonomy" id="2486250"/>
    <lineage>
        <taxon>Bacteria</taxon>
        <taxon>Bacillati</taxon>
        <taxon>Cyanobacteriota</taxon>
        <taxon>Cyanophyceae</taxon>
        <taxon>Oscillatoriophycideae</taxon>
        <taxon>Chroococcales</taxon>
        <taxon>Microcystaceae</taxon>
        <taxon>Microcystis</taxon>
    </lineage>
</organism>
<dbReference type="GO" id="GO:0016853">
    <property type="term" value="F:isomerase activity"/>
    <property type="evidence" value="ECO:0007669"/>
    <property type="project" value="UniProtKB-KW"/>
</dbReference>
<gene>
    <name evidence="2" type="ORF">EWV57_01165</name>
</gene>
<dbReference type="SUPFAM" id="SSF51658">
    <property type="entry name" value="Xylose isomerase-like"/>
    <property type="match status" value="1"/>
</dbReference>
<keyword evidence="2" id="KW-0413">Isomerase</keyword>
<accession>A0A552G6M3</accession>
<dbReference type="Gene3D" id="3.20.20.150">
    <property type="entry name" value="Divalent-metal-dependent TIM barrel enzymes"/>
    <property type="match status" value="1"/>
</dbReference>
<dbReference type="InterPro" id="IPR036237">
    <property type="entry name" value="Xyl_isomerase-like_sf"/>
</dbReference>
<sequence>MSKSSSLSQPDIYLSFFMFTTDLKPDNSEYRKTVVEHIKKLQDFGYTGFEFPIAPPPPGTTNYAQDDLKNYTELRSYLDSEGLTEVKISTNVGATPSFDPSSPDPDIRQEALDYLKSRVDITAALRGNIMMGPIVIPYGLFPVTESTGQPIWSDQLQDYLKGRYENAQPILNQLGEYAKGKNVKLAIEPITHWETSGPNKLSQLIEFLEEVPSKQVGVVIDSAHETLDGEGPEIFEQQVKYLAEQERLHYIQVSPPDRGAIHTSWLPWQSFLKPILKVYHGPMAVEIFNAIPAFTNSLRLTRRKFWIPGEDAANKYPSAYDIADLAIKATRQKILETINSYR</sequence>
<evidence type="ECO:0000259" key="1">
    <source>
        <dbReference type="Pfam" id="PF01261"/>
    </source>
</evidence>
<dbReference type="Pfam" id="PF01261">
    <property type="entry name" value="AP_endonuc_2"/>
    <property type="match status" value="1"/>
</dbReference>
<evidence type="ECO:0000313" key="2">
    <source>
        <dbReference type="EMBL" id="TRU54622.1"/>
    </source>
</evidence>
<proteinExistence type="predicted"/>
<dbReference type="Proteomes" id="UP000316958">
    <property type="component" value="Unassembled WGS sequence"/>
</dbReference>
<protein>
    <submittedName>
        <fullName evidence="2">Sugar phosphate isomerase/epimerase</fullName>
    </submittedName>
</protein>